<evidence type="ECO:0000256" key="2">
    <source>
        <dbReference type="ARBA" id="ARBA00004141"/>
    </source>
</evidence>
<dbReference type="FunFam" id="1.10.357.140:FF:000008">
    <property type="entry name" value="4-hydroxybenzoate octaprenyltransferase"/>
    <property type="match status" value="1"/>
</dbReference>
<dbReference type="EMBL" id="JAQJZL010000001">
    <property type="protein sequence ID" value="KAJ6056921.1"/>
    <property type="molecule type" value="Genomic_DNA"/>
</dbReference>
<feature type="transmembrane region" description="Helical" evidence="9">
    <location>
        <begin position="245"/>
        <end position="265"/>
    </location>
</feature>
<comment type="caution">
    <text evidence="10">The sequence shown here is derived from an EMBL/GenBank/DDBJ whole genome shotgun (WGS) entry which is preliminary data.</text>
</comment>
<keyword evidence="5" id="KW-0808">Transferase</keyword>
<evidence type="ECO:0000256" key="5">
    <source>
        <dbReference type="ARBA" id="ARBA00022679"/>
    </source>
</evidence>
<dbReference type="PANTHER" id="PTHR11048:SF28">
    <property type="entry name" value="4-HYDROXYBENZOATE POLYPRENYLTRANSFERASE, MITOCHONDRIAL"/>
    <property type="match status" value="1"/>
</dbReference>
<dbReference type="InterPro" id="IPR030470">
    <property type="entry name" value="UbiA_prenylTrfase_CS"/>
</dbReference>
<dbReference type="Pfam" id="PF01040">
    <property type="entry name" value="UbiA"/>
    <property type="match status" value="1"/>
</dbReference>
<dbReference type="Gene3D" id="1.10.357.140">
    <property type="entry name" value="UbiA prenyltransferase"/>
    <property type="match status" value="1"/>
</dbReference>
<dbReference type="InterPro" id="IPR000537">
    <property type="entry name" value="UbiA_prenyltransferase"/>
</dbReference>
<dbReference type="Gene3D" id="1.20.120.1780">
    <property type="entry name" value="UbiA prenyltransferase"/>
    <property type="match status" value="1"/>
</dbReference>
<evidence type="ECO:0000313" key="11">
    <source>
        <dbReference type="Proteomes" id="UP001219568"/>
    </source>
</evidence>
<feature type="transmembrane region" description="Helical" evidence="9">
    <location>
        <begin position="170"/>
        <end position="191"/>
    </location>
</feature>
<proteinExistence type="inferred from homology"/>
<comment type="similarity">
    <text evidence="4">Belongs to the UbiA prenyltransferase family.</text>
</comment>
<gene>
    <name evidence="10" type="ORF">N7460_000195</name>
</gene>
<dbReference type="InterPro" id="IPR039653">
    <property type="entry name" value="Prenyltransferase"/>
</dbReference>
<evidence type="ECO:0000256" key="8">
    <source>
        <dbReference type="ARBA" id="ARBA00023136"/>
    </source>
</evidence>
<evidence type="ECO:0000256" key="4">
    <source>
        <dbReference type="ARBA" id="ARBA00005985"/>
    </source>
</evidence>
<feature type="transmembrane region" description="Helical" evidence="9">
    <location>
        <begin position="310"/>
        <end position="328"/>
    </location>
</feature>
<evidence type="ECO:0000256" key="1">
    <source>
        <dbReference type="ARBA" id="ARBA00001946"/>
    </source>
</evidence>
<dbReference type="AlphaFoldDB" id="A0AAD6NDW1"/>
<organism evidence="10 11">
    <name type="scientific">Penicillium canescens</name>
    <dbReference type="NCBI Taxonomy" id="5083"/>
    <lineage>
        <taxon>Eukaryota</taxon>
        <taxon>Fungi</taxon>
        <taxon>Dikarya</taxon>
        <taxon>Ascomycota</taxon>
        <taxon>Pezizomycotina</taxon>
        <taxon>Eurotiomycetes</taxon>
        <taxon>Eurotiomycetidae</taxon>
        <taxon>Eurotiales</taxon>
        <taxon>Aspergillaceae</taxon>
        <taxon>Penicillium</taxon>
    </lineage>
</organism>
<dbReference type="GO" id="GO:0004659">
    <property type="term" value="F:prenyltransferase activity"/>
    <property type="evidence" value="ECO:0007669"/>
    <property type="project" value="UniProtKB-ARBA"/>
</dbReference>
<keyword evidence="8 9" id="KW-0472">Membrane</keyword>
<accession>A0AAD6NDW1</accession>
<keyword evidence="7 9" id="KW-1133">Transmembrane helix</keyword>
<feature type="transmembrane region" description="Helical" evidence="9">
    <location>
        <begin position="67"/>
        <end position="92"/>
    </location>
</feature>
<evidence type="ECO:0000256" key="7">
    <source>
        <dbReference type="ARBA" id="ARBA00022989"/>
    </source>
</evidence>
<name>A0AAD6NDW1_PENCN</name>
<dbReference type="PANTHER" id="PTHR11048">
    <property type="entry name" value="PRENYLTRANSFERASES"/>
    <property type="match status" value="1"/>
</dbReference>
<evidence type="ECO:0000256" key="3">
    <source>
        <dbReference type="ARBA" id="ARBA00004721"/>
    </source>
</evidence>
<evidence type="ECO:0000313" key="10">
    <source>
        <dbReference type="EMBL" id="KAJ6056921.1"/>
    </source>
</evidence>
<sequence>MVTKCIDPCEQQNQKRPVGHLVWDLIRISRYDKYNSFLALFSGVWSTLLAGALKLRNEPESTSVSFVLSRVVLCSLASYIFSGAGMVWNDWVDRDIDAKVARTKDRPLASGRLHTMEAMAWLIIQVAASTGLLYWMMEGRHVWISLVPPAIGTLLYPYCKRPTAQKFGIYPQYVLGLTAACPAVFGRAAIYNHEDSFQDLINASFPLCLFVFVWTLYFNTAYSYQDVKDDSKMKINSSYVFAGQHIHLFLVLLTGLVLASIPWVLHPLQSGWLWVSWMGVWSVGCAEQLVRFNANDPHTGGLVWRRNILLALWTIFACLVEVLLVWIHQI</sequence>
<evidence type="ECO:0000256" key="6">
    <source>
        <dbReference type="ARBA" id="ARBA00022692"/>
    </source>
</evidence>
<protein>
    <submittedName>
        <fullName evidence="10">UbiA prenyltransferase</fullName>
    </submittedName>
</protein>
<dbReference type="CDD" id="cd13959">
    <property type="entry name" value="PT_UbiA_COQ2"/>
    <property type="match status" value="1"/>
</dbReference>
<feature type="transmembrane region" description="Helical" evidence="9">
    <location>
        <begin position="113"/>
        <end position="135"/>
    </location>
</feature>
<comment type="pathway">
    <text evidence="3">Secondary metabolite biosynthesis; terpenoid biosynthesis.</text>
</comment>
<comment type="subcellular location">
    <subcellularLocation>
        <location evidence="2">Membrane</location>
        <topology evidence="2">Multi-pass membrane protein</topology>
    </subcellularLocation>
</comment>
<reference evidence="10" key="1">
    <citation type="journal article" date="2023" name="IMA Fungus">
        <title>Comparative genomic study of the Penicillium genus elucidates a diverse pangenome and 15 lateral gene transfer events.</title>
        <authorList>
            <person name="Petersen C."/>
            <person name="Sorensen T."/>
            <person name="Nielsen M.R."/>
            <person name="Sondergaard T.E."/>
            <person name="Sorensen J.L."/>
            <person name="Fitzpatrick D.A."/>
            <person name="Frisvad J.C."/>
            <person name="Nielsen K.L."/>
        </authorList>
    </citation>
    <scope>NUCLEOTIDE SEQUENCE</scope>
    <source>
        <strain evidence="10">IBT 15450</strain>
    </source>
</reference>
<dbReference type="InterPro" id="IPR044878">
    <property type="entry name" value="UbiA_sf"/>
</dbReference>
<dbReference type="GO" id="GO:0140722">
    <property type="term" value="P:mycophenolic acid biosynthetic process"/>
    <property type="evidence" value="ECO:0007669"/>
    <property type="project" value="UniProtKB-ARBA"/>
</dbReference>
<evidence type="ECO:0000256" key="9">
    <source>
        <dbReference type="SAM" id="Phobius"/>
    </source>
</evidence>
<keyword evidence="6 9" id="KW-0812">Transmembrane</keyword>
<reference evidence="10" key="2">
    <citation type="submission" date="2023-01" db="EMBL/GenBank/DDBJ databases">
        <authorList>
            <person name="Petersen C."/>
        </authorList>
    </citation>
    <scope>NUCLEOTIDE SEQUENCE</scope>
    <source>
        <strain evidence="10">IBT 15450</strain>
    </source>
</reference>
<feature type="transmembrane region" description="Helical" evidence="9">
    <location>
        <begin position="37"/>
        <end position="55"/>
    </location>
</feature>
<dbReference type="GO" id="GO:0005886">
    <property type="term" value="C:plasma membrane"/>
    <property type="evidence" value="ECO:0007669"/>
    <property type="project" value="TreeGrafter"/>
</dbReference>
<feature type="transmembrane region" description="Helical" evidence="9">
    <location>
        <begin position="203"/>
        <end position="224"/>
    </location>
</feature>
<dbReference type="PROSITE" id="PS00943">
    <property type="entry name" value="UBIA"/>
    <property type="match status" value="1"/>
</dbReference>
<dbReference type="Proteomes" id="UP001219568">
    <property type="component" value="Unassembled WGS sequence"/>
</dbReference>
<dbReference type="SMR" id="A0AAD6NDW1"/>
<comment type="cofactor">
    <cofactor evidence="1">
        <name>Mg(2+)</name>
        <dbReference type="ChEBI" id="CHEBI:18420"/>
    </cofactor>
</comment>
<keyword evidence="11" id="KW-1185">Reference proteome</keyword>